<feature type="non-terminal residue" evidence="1">
    <location>
        <position position="87"/>
    </location>
</feature>
<dbReference type="AlphaFoldDB" id="A0AA38G784"/>
<organism evidence="1 2">
    <name type="scientific">Taxus chinensis</name>
    <name type="common">Chinese yew</name>
    <name type="synonym">Taxus wallichiana var. chinensis</name>
    <dbReference type="NCBI Taxonomy" id="29808"/>
    <lineage>
        <taxon>Eukaryota</taxon>
        <taxon>Viridiplantae</taxon>
        <taxon>Streptophyta</taxon>
        <taxon>Embryophyta</taxon>
        <taxon>Tracheophyta</taxon>
        <taxon>Spermatophyta</taxon>
        <taxon>Pinopsida</taxon>
        <taxon>Pinidae</taxon>
        <taxon>Conifers II</taxon>
        <taxon>Cupressales</taxon>
        <taxon>Taxaceae</taxon>
        <taxon>Taxus</taxon>
    </lineage>
</organism>
<accession>A0AA38G784</accession>
<gene>
    <name evidence="1" type="ORF">KI387_025367</name>
</gene>
<dbReference type="EMBL" id="JAHRHJ020000005">
    <property type="protein sequence ID" value="KAH9316740.1"/>
    <property type="molecule type" value="Genomic_DNA"/>
</dbReference>
<comment type="caution">
    <text evidence="1">The sequence shown here is derived from an EMBL/GenBank/DDBJ whole genome shotgun (WGS) entry which is preliminary data.</text>
</comment>
<dbReference type="Proteomes" id="UP000824469">
    <property type="component" value="Unassembled WGS sequence"/>
</dbReference>
<protein>
    <submittedName>
        <fullName evidence="1">Uncharacterized protein</fullName>
    </submittedName>
</protein>
<sequence>MDSGSMDFMGEVGAIGEEGEDGFFFLDEVDSGLLRRRILKKFKTTAVFVFLGGARYDCVMNLLIKTKVEAFPGTSVKKSVGEVAIGE</sequence>
<evidence type="ECO:0000313" key="1">
    <source>
        <dbReference type="EMBL" id="KAH9316740.1"/>
    </source>
</evidence>
<keyword evidence="2" id="KW-1185">Reference proteome</keyword>
<reference evidence="1 2" key="1">
    <citation type="journal article" date="2021" name="Nat. Plants">
        <title>The Taxus genome provides insights into paclitaxel biosynthesis.</title>
        <authorList>
            <person name="Xiong X."/>
            <person name="Gou J."/>
            <person name="Liao Q."/>
            <person name="Li Y."/>
            <person name="Zhou Q."/>
            <person name="Bi G."/>
            <person name="Li C."/>
            <person name="Du R."/>
            <person name="Wang X."/>
            <person name="Sun T."/>
            <person name="Guo L."/>
            <person name="Liang H."/>
            <person name="Lu P."/>
            <person name="Wu Y."/>
            <person name="Zhang Z."/>
            <person name="Ro D.K."/>
            <person name="Shang Y."/>
            <person name="Huang S."/>
            <person name="Yan J."/>
        </authorList>
    </citation>
    <scope>NUCLEOTIDE SEQUENCE [LARGE SCALE GENOMIC DNA]</scope>
    <source>
        <strain evidence="1">Ta-2019</strain>
    </source>
</reference>
<proteinExistence type="predicted"/>
<evidence type="ECO:0000313" key="2">
    <source>
        <dbReference type="Proteomes" id="UP000824469"/>
    </source>
</evidence>
<name>A0AA38G784_TAXCH</name>